<proteinExistence type="predicted"/>
<sequence>MVKDGGNAAKLAKETTGNASVASKDADYIRRYGFKSYV</sequence>
<evidence type="ECO:0000313" key="2">
    <source>
        <dbReference type="EMBL" id="AHH13375.1"/>
    </source>
</evidence>
<evidence type="ECO:0000256" key="1">
    <source>
        <dbReference type="SAM" id="MobiDB-lite"/>
    </source>
</evidence>
<keyword evidence="2" id="KW-0614">Plasmid</keyword>
<feature type="region of interest" description="Disordered" evidence="1">
    <location>
        <begin position="1"/>
        <end position="21"/>
    </location>
</feature>
<geneLocation type="plasmid" evidence="2">
    <name>unnamed</name>
</geneLocation>
<dbReference type="AlphaFoldDB" id="W5T282"/>
<accession>W5T282</accession>
<dbReference type="HOGENOM" id="CLU_3325236_0_0_12"/>
<dbReference type="EMBL" id="CP005725">
    <property type="protein sequence ID" value="AHH13375.1"/>
    <property type="molecule type" value="Genomic_DNA"/>
</dbReference>
<name>W5T282_BORHE</name>
<organism evidence="2">
    <name type="scientific">Borrelia hermsii YBT</name>
    <dbReference type="NCBI Taxonomy" id="1313295"/>
    <lineage>
        <taxon>Bacteria</taxon>
        <taxon>Pseudomonadati</taxon>
        <taxon>Spirochaetota</taxon>
        <taxon>Spirochaetia</taxon>
        <taxon>Spirochaetales</taxon>
        <taxon>Borreliaceae</taxon>
        <taxon>Borrelia</taxon>
    </lineage>
</organism>
<reference evidence="2" key="1">
    <citation type="submission" date="2013-04" db="EMBL/GenBank/DDBJ databases">
        <title>Comparative Genomics of Relapsing Fever Spirochetes.</title>
        <authorList>
            <person name="Schwan T.G."/>
            <person name="Raffel S.J."/>
            <person name="Porcella S.F."/>
            <person name="Martens C.A."/>
            <person name="Bruno D.P."/>
            <person name="Ricklefs S.M."/>
            <person name="Barbian K.B."/>
        </authorList>
    </citation>
    <scope>NUCLEOTIDE SEQUENCE</scope>
    <source>
        <strain evidence="2">YBT</strain>
        <plasmid evidence="2">unnamed</plasmid>
    </source>
</reference>
<gene>
    <name evidence="2" type="ORF">BHO_0123402</name>
</gene>
<protein>
    <submittedName>
        <fullName evidence="2">Variable outer membrane protein</fullName>
    </submittedName>
</protein>